<protein>
    <submittedName>
        <fullName evidence="1">Uncharacterized protein</fullName>
    </submittedName>
</protein>
<dbReference type="STRING" id="1860102.ACCAA_1220003"/>
<gene>
    <name evidence="1" type="ORF">ACCAA_1220003</name>
</gene>
<accession>A0A1A8XFK1</accession>
<evidence type="ECO:0000313" key="1">
    <source>
        <dbReference type="EMBL" id="SBT03950.1"/>
    </source>
</evidence>
<proteinExistence type="predicted"/>
<evidence type="ECO:0000313" key="2">
    <source>
        <dbReference type="Proteomes" id="UP000199169"/>
    </source>
</evidence>
<sequence>MGISQAEVEDMYHIMAITSCEDRFVIPTTHREYAKNTFKVLGALLELAGEQA</sequence>
<name>A0A1A8XFK1_9PROT</name>
<dbReference type="EMBL" id="FLQX01000027">
    <property type="protein sequence ID" value="SBT03950.1"/>
    <property type="molecule type" value="Genomic_DNA"/>
</dbReference>
<dbReference type="Gene3D" id="3.30.70.20">
    <property type="match status" value="1"/>
</dbReference>
<reference evidence="1 2" key="1">
    <citation type="submission" date="2016-06" db="EMBL/GenBank/DDBJ databases">
        <authorList>
            <person name="Kjaerup R.B."/>
            <person name="Dalgaard T.S."/>
            <person name="Juul-Madsen H.R."/>
        </authorList>
    </citation>
    <scope>NUCLEOTIDE SEQUENCE [LARGE SCALE GENOMIC DNA]</scope>
    <source>
        <strain evidence="1">3</strain>
    </source>
</reference>
<dbReference type="AlphaFoldDB" id="A0A1A8XFK1"/>
<dbReference type="Proteomes" id="UP000199169">
    <property type="component" value="Unassembled WGS sequence"/>
</dbReference>
<organism evidence="1 2">
    <name type="scientific">Candidatus Accumulibacter aalborgensis</name>
    <dbReference type="NCBI Taxonomy" id="1860102"/>
    <lineage>
        <taxon>Bacteria</taxon>
        <taxon>Pseudomonadati</taxon>
        <taxon>Pseudomonadota</taxon>
        <taxon>Betaproteobacteria</taxon>
        <taxon>Candidatus Accumulibacter</taxon>
    </lineage>
</organism>
<keyword evidence="2" id="KW-1185">Reference proteome</keyword>